<reference evidence="1" key="1">
    <citation type="submission" date="2014-11" db="EMBL/GenBank/DDBJ databases">
        <authorList>
            <person name="Amaro Gonzalez C."/>
        </authorList>
    </citation>
    <scope>NUCLEOTIDE SEQUENCE</scope>
</reference>
<proteinExistence type="predicted"/>
<dbReference type="EMBL" id="GBXM01024298">
    <property type="protein sequence ID" value="JAH84279.1"/>
    <property type="molecule type" value="Transcribed_RNA"/>
</dbReference>
<reference evidence="1" key="2">
    <citation type="journal article" date="2015" name="Fish Shellfish Immunol.">
        <title>Early steps in the European eel (Anguilla anguilla)-Vibrio vulnificus interaction in the gills: Role of the RtxA13 toxin.</title>
        <authorList>
            <person name="Callol A."/>
            <person name="Pajuelo D."/>
            <person name="Ebbesson L."/>
            <person name="Teles M."/>
            <person name="MacKenzie S."/>
            <person name="Amaro C."/>
        </authorList>
    </citation>
    <scope>NUCLEOTIDE SEQUENCE</scope>
</reference>
<sequence length="65" mass="7466">MCTYLCRLCTPPSIWAEAVLFSNFRSPEYIMALGKESSLYYPGCLFQYPVQSLFCFFTSAVFTQP</sequence>
<accession>A0A0E9W1N1</accession>
<protein>
    <submittedName>
        <fullName evidence="1">Uncharacterized protein</fullName>
    </submittedName>
</protein>
<organism evidence="1">
    <name type="scientific">Anguilla anguilla</name>
    <name type="common">European freshwater eel</name>
    <name type="synonym">Muraena anguilla</name>
    <dbReference type="NCBI Taxonomy" id="7936"/>
    <lineage>
        <taxon>Eukaryota</taxon>
        <taxon>Metazoa</taxon>
        <taxon>Chordata</taxon>
        <taxon>Craniata</taxon>
        <taxon>Vertebrata</taxon>
        <taxon>Euteleostomi</taxon>
        <taxon>Actinopterygii</taxon>
        <taxon>Neopterygii</taxon>
        <taxon>Teleostei</taxon>
        <taxon>Anguilliformes</taxon>
        <taxon>Anguillidae</taxon>
        <taxon>Anguilla</taxon>
    </lineage>
</organism>
<dbReference type="AlphaFoldDB" id="A0A0E9W1N1"/>
<evidence type="ECO:0000313" key="1">
    <source>
        <dbReference type="EMBL" id="JAH84279.1"/>
    </source>
</evidence>
<name>A0A0E9W1N1_ANGAN</name>